<keyword evidence="3" id="KW-0732">Signal</keyword>
<protein>
    <recommendedName>
        <fullName evidence="6">TRAP transporter substrate-binding protein</fullName>
    </recommendedName>
</protein>
<dbReference type="NCBIfam" id="NF037995">
    <property type="entry name" value="TRAP_S1"/>
    <property type="match status" value="1"/>
</dbReference>
<accession>A0A346A1Q6</accession>
<dbReference type="InterPro" id="IPR038404">
    <property type="entry name" value="TRAP_DctP_sf"/>
</dbReference>
<dbReference type="GO" id="GO:0055085">
    <property type="term" value="P:transmembrane transport"/>
    <property type="evidence" value="ECO:0007669"/>
    <property type="project" value="InterPro"/>
</dbReference>
<evidence type="ECO:0000256" key="1">
    <source>
        <dbReference type="ARBA" id="ARBA00009023"/>
    </source>
</evidence>
<keyword evidence="2" id="KW-0813">Transport</keyword>
<proteinExistence type="inferred from homology"/>
<evidence type="ECO:0000256" key="3">
    <source>
        <dbReference type="ARBA" id="ARBA00022729"/>
    </source>
</evidence>
<dbReference type="KEGG" id="ptaw:DW352_22835"/>
<dbReference type="PANTHER" id="PTHR33376">
    <property type="match status" value="1"/>
</dbReference>
<dbReference type="Pfam" id="PF03480">
    <property type="entry name" value="DctP"/>
    <property type="match status" value="1"/>
</dbReference>
<organism evidence="4 5">
    <name type="scientific">Pseudolabrys taiwanensis</name>
    <dbReference type="NCBI Taxonomy" id="331696"/>
    <lineage>
        <taxon>Bacteria</taxon>
        <taxon>Pseudomonadati</taxon>
        <taxon>Pseudomonadota</taxon>
        <taxon>Alphaproteobacteria</taxon>
        <taxon>Hyphomicrobiales</taxon>
        <taxon>Xanthobacteraceae</taxon>
        <taxon>Pseudolabrys</taxon>
    </lineage>
</organism>
<dbReference type="InterPro" id="IPR018389">
    <property type="entry name" value="DctP_fam"/>
</dbReference>
<keyword evidence="5" id="KW-1185">Reference proteome</keyword>
<evidence type="ECO:0000256" key="2">
    <source>
        <dbReference type="ARBA" id="ARBA00022448"/>
    </source>
</evidence>
<gene>
    <name evidence="4" type="ORF">DW352_22835</name>
</gene>
<comment type="similarity">
    <text evidence="1">Belongs to the bacterial solute-binding protein 7 family.</text>
</comment>
<dbReference type="EMBL" id="CP031417">
    <property type="protein sequence ID" value="AXK83103.1"/>
    <property type="molecule type" value="Genomic_DNA"/>
</dbReference>
<dbReference type="Proteomes" id="UP000254889">
    <property type="component" value="Chromosome"/>
</dbReference>
<evidence type="ECO:0000313" key="5">
    <source>
        <dbReference type="Proteomes" id="UP000254889"/>
    </source>
</evidence>
<reference evidence="4 5" key="1">
    <citation type="submission" date="2018-07" db="EMBL/GenBank/DDBJ databases">
        <authorList>
            <person name="Quirk P.G."/>
            <person name="Krulwich T.A."/>
        </authorList>
    </citation>
    <scope>NUCLEOTIDE SEQUENCE [LARGE SCALE GENOMIC DNA]</scope>
    <source>
        <strain evidence="4 5">CC-BB4</strain>
    </source>
</reference>
<evidence type="ECO:0008006" key="6">
    <source>
        <dbReference type="Google" id="ProtNLM"/>
    </source>
</evidence>
<evidence type="ECO:0000313" key="4">
    <source>
        <dbReference type="EMBL" id="AXK83103.1"/>
    </source>
</evidence>
<dbReference type="Gene3D" id="3.40.190.170">
    <property type="entry name" value="Bacterial extracellular solute-binding protein, family 7"/>
    <property type="match status" value="1"/>
</dbReference>
<dbReference type="AlphaFoldDB" id="A0A346A1Q6"/>
<dbReference type="CDD" id="cd13603">
    <property type="entry name" value="PBP2_TRAP_Siap_TeaA_like"/>
    <property type="match status" value="1"/>
</dbReference>
<dbReference type="OrthoDB" id="8016675at2"/>
<dbReference type="PANTHER" id="PTHR33376:SF7">
    <property type="entry name" value="C4-DICARBOXYLATE-BINDING PROTEIN DCTB"/>
    <property type="match status" value="1"/>
</dbReference>
<dbReference type="RefSeq" id="WP_115693482.1">
    <property type="nucleotide sequence ID" value="NZ_CP031417.1"/>
</dbReference>
<name>A0A346A1Q6_9HYPH</name>
<sequence>MASPITIRMGGYGPPTTSFSKSLTFIGDKLRAAFGDRVAVDYVFNIMDHGYKAEDILTLVENGELTLGYQSSSYLTDRVPELGFVDLPFLFADNAQARAAMDGALGQYLVGKIEERVGYRILGWFENGFRHISNKLRPIHTPADMKGMSIRVLPSDVHKRTFELLGAVAMRMDLTEAIAMIKAGTLDAQENPLANTVTYGVHNFHKYHTLTSHFYVSRPIFLHRPSFEGWPRDVQDAMRKLVADAVAYQRKLALEEQDAARRTIEAAGCEVVALTALEHAAFVDAVQPLLAEARSAYGEDMFRMVGTS</sequence>